<dbReference type="SUPFAM" id="SSF54791">
    <property type="entry name" value="Eukaryotic type KH-domain (KH-domain type I)"/>
    <property type="match status" value="1"/>
</dbReference>
<dbReference type="InterPro" id="IPR004087">
    <property type="entry name" value="KH_dom"/>
</dbReference>
<dbReference type="InterPro" id="IPR036612">
    <property type="entry name" value="KH_dom_type_1_sf"/>
</dbReference>
<evidence type="ECO:0000256" key="2">
    <source>
        <dbReference type="SAM" id="MobiDB-lite"/>
    </source>
</evidence>
<keyword evidence="5" id="KW-1185">Reference proteome</keyword>
<gene>
    <name evidence="4" type="primary">NOVA2</name>
    <name evidence="4" type="ORF">EYF80_023875</name>
</gene>
<dbReference type="PROSITE" id="PS50084">
    <property type="entry name" value="KH_TYPE_1"/>
    <property type="match status" value="1"/>
</dbReference>
<reference evidence="4 5" key="1">
    <citation type="submission" date="2019-03" db="EMBL/GenBank/DDBJ databases">
        <title>First draft genome of Liparis tanakae, snailfish: a comprehensive survey of snailfish specific genes.</title>
        <authorList>
            <person name="Kim W."/>
            <person name="Song I."/>
            <person name="Jeong J.-H."/>
            <person name="Kim D."/>
            <person name="Kim S."/>
            <person name="Ryu S."/>
            <person name="Song J.Y."/>
            <person name="Lee S.K."/>
        </authorList>
    </citation>
    <scope>NUCLEOTIDE SEQUENCE [LARGE SCALE GENOMIC DNA]</scope>
    <source>
        <tissue evidence="4">Muscle</tissue>
    </source>
</reference>
<organism evidence="4 5">
    <name type="scientific">Liparis tanakae</name>
    <name type="common">Tanaka's snailfish</name>
    <dbReference type="NCBI Taxonomy" id="230148"/>
    <lineage>
        <taxon>Eukaryota</taxon>
        <taxon>Metazoa</taxon>
        <taxon>Chordata</taxon>
        <taxon>Craniata</taxon>
        <taxon>Vertebrata</taxon>
        <taxon>Euteleostomi</taxon>
        <taxon>Actinopterygii</taxon>
        <taxon>Neopterygii</taxon>
        <taxon>Teleostei</taxon>
        <taxon>Neoteleostei</taxon>
        <taxon>Acanthomorphata</taxon>
        <taxon>Eupercaria</taxon>
        <taxon>Perciformes</taxon>
        <taxon>Cottioidei</taxon>
        <taxon>Cottales</taxon>
        <taxon>Liparidae</taxon>
        <taxon>Liparis</taxon>
    </lineage>
</organism>
<evidence type="ECO:0000313" key="4">
    <source>
        <dbReference type="EMBL" id="TNN65875.1"/>
    </source>
</evidence>
<dbReference type="EMBL" id="SRLO01000228">
    <property type="protein sequence ID" value="TNN65875.1"/>
    <property type="molecule type" value="Genomic_DNA"/>
</dbReference>
<dbReference type="Proteomes" id="UP000314294">
    <property type="component" value="Unassembled WGS sequence"/>
</dbReference>
<comment type="caution">
    <text evidence="4">The sequence shown here is derived from an EMBL/GenBank/DDBJ whole genome shotgun (WGS) entry which is preliminary data.</text>
</comment>
<evidence type="ECO:0000259" key="3">
    <source>
        <dbReference type="SMART" id="SM00322"/>
    </source>
</evidence>
<dbReference type="InterPro" id="IPR004088">
    <property type="entry name" value="KH_dom_type_1"/>
</dbReference>
<accession>A0A4Z2HKP1</accession>
<feature type="domain" description="K Homology" evidence="3">
    <location>
        <begin position="129"/>
        <end position="202"/>
    </location>
</feature>
<dbReference type="GO" id="GO:0003723">
    <property type="term" value="F:RNA binding"/>
    <property type="evidence" value="ECO:0007669"/>
    <property type="project" value="UniProtKB-UniRule"/>
</dbReference>
<dbReference type="Gene3D" id="3.30.1370.10">
    <property type="entry name" value="K Homology domain, type 1"/>
    <property type="match status" value="1"/>
</dbReference>
<dbReference type="SMART" id="SM00322">
    <property type="entry name" value="KH"/>
    <property type="match status" value="1"/>
</dbReference>
<dbReference type="Pfam" id="PF00013">
    <property type="entry name" value="KH_1"/>
    <property type="match status" value="1"/>
</dbReference>
<keyword evidence="1" id="KW-0694">RNA-binding</keyword>
<feature type="region of interest" description="Disordered" evidence="2">
    <location>
        <begin position="1"/>
        <end position="23"/>
    </location>
</feature>
<dbReference type="OrthoDB" id="441329at2759"/>
<name>A0A4Z2HKP1_9TELE</name>
<dbReference type="AlphaFoldDB" id="A0A4Z2HKP1"/>
<sequence>MLVETLKSEDEGEKRETNRRTESRKQRKIIVAEAFYFWKHPVASPVVRCLADGDRQRYEVIVGNWSGLKANCRYKQRRFGETALQRRKAEGPSARRRHSFVDLQLVDIIAMATKREEDSGRGPGGSEEGEYFLKVLIPSYAAGSIIGKGGQTIVQLQKETGATIKLSKSKDFYPVIFSRPPMCCRRACGVSDVIDRPSSRIQNGVSPALLQGLAYVSELWFLSLGRLIS</sequence>
<proteinExistence type="predicted"/>
<evidence type="ECO:0000313" key="5">
    <source>
        <dbReference type="Proteomes" id="UP000314294"/>
    </source>
</evidence>
<evidence type="ECO:0000256" key="1">
    <source>
        <dbReference type="PROSITE-ProRule" id="PRU00117"/>
    </source>
</evidence>
<protein>
    <submittedName>
        <fullName evidence="4">RNA-binding protein Nova-2</fullName>
    </submittedName>
</protein>